<dbReference type="InterPro" id="IPR038750">
    <property type="entry name" value="YczE/YyaS-like"/>
</dbReference>
<protein>
    <recommendedName>
        <fullName evidence="4">Integral membrane protein</fullName>
    </recommendedName>
</protein>
<dbReference type="PANTHER" id="PTHR40078:SF1">
    <property type="entry name" value="INTEGRAL MEMBRANE PROTEIN"/>
    <property type="match status" value="1"/>
</dbReference>
<accession>A0A0R1U4E7</accession>
<keyword evidence="1" id="KW-0812">Transmembrane</keyword>
<gene>
    <name evidence="2" type="ORF">FC50_GL001218</name>
</gene>
<keyword evidence="1" id="KW-0472">Membrane</keyword>
<reference evidence="2 3" key="1">
    <citation type="journal article" date="2015" name="Genome Announc.">
        <title>Expanding the biotechnology potential of lactobacilli through comparative genomics of 213 strains and associated genera.</title>
        <authorList>
            <person name="Sun Z."/>
            <person name="Harris H.M."/>
            <person name="McCann A."/>
            <person name="Guo C."/>
            <person name="Argimon S."/>
            <person name="Zhang W."/>
            <person name="Yang X."/>
            <person name="Jeffery I.B."/>
            <person name="Cooney J.C."/>
            <person name="Kagawa T.F."/>
            <person name="Liu W."/>
            <person name="Song Y."/>
            <person name="Salvetti E."/>
            <person name="Wrobel A."/>
            <person name="Rasinkangas P."/>
            <person name="Parkhill J."/>
            <person name="Rea M.C."/>
            <person name="O'Sullivan O."/>
            <person name="Ritari J."/>
            <person name="Douillard F.P."/>
            <person name="Paul Ross R."/>
            <person name="Yang R."/>
            <person name="Briner A.E."/>
            <person name="Felis G.E."/>
            <person name="de Vos W.M."/>
            <person name="Barrangou R."/>
            <person name="Klaenhammer T.R."/>
            <person name="Caufield P.W."/>
            <person name="Cui Y."/>
            <person name="Zhang H."/>
            <person name="O'Toole P.W."/>
        </authorList>
    </citation>
    <scope>NUCLEOTIDE SEQUENCE [LARGE SCALE GENOMIC DNA]</scope>
    <source>
        <strain evidence="2 3">DSM 15945</strain>
    </source>
</reference>
<dbReference type="Pfam" id="PF19700">
    <property type="entry name" value="DUF6198"/>
    <property type="match status" value="1"/>
</dbReference>
<dbReference type="STRING" id="1423783.FC50_GL001218"/>
<organism evidence="2 3">
    <name type="scientific">Lacticaseibacillus pantheris DSM 15945 = JCM 12539 = NBRC 106106</name>
    <dbReference type="NCBI Taxonomy" id="1423783"/>
    <lineage>
        <taxon>Bacteria</taxon>
        <taxon>Bacillati</taxon>
        <taxon>Bacillota</taxon>
        <taxon>Bacilli</taxon>
        <taxon>Lactobacillales</taxon>
        <taxon>Lactobacillaceae</taxon>
        <taxon>Lacticaseibacillus</taxon>
    </lineage>
</organism>
<name>A0A0R1U4E7_9LACO</name>
<evidence type="ECO:0008006" key="4">
    <source>
        <dbReference type="Google" id="ProtNLM"/>
    </source>
</evidence>
<sequence length="202" mass="21670">MKLIGRIFEVVAAAYFTGLGVSLIVAANLGSDPLTILEQGLSRFFGINFAMTVFLVSCILLSAAAAVNIHKIGMATVINPFLVSMTIYQFEGLIPLVTAVSTNVIVRMIIVLVGQCACSLAFGLLISCGLGPFSLDVVIMRMTKRLKVSYPMIRYVFDISMCIVGWRLGGVIGIGTVITACTQGPLIATFQKFTAKFSVNQM</sequence>
<feature type="transmembrane region" description="Helical" evidence="1">
    <location>
        <begin position="155"/>
        <end position="178"/>
    </location>
</feature>
<dbReference type="OrthoDB" id="9814474at2"/>
<feature type="transmembrane region" description="Helical" evidence="1">
    <location>
        <begin position="108"/>
        <end position="135"/>
    </location>
</feature>
<dbReference type="EMBL" id="AZFJ01000049">
    <property type="protein sequence ID" value="KRL85826.1"/>
    <property type="molecule type" value="Genomic_DNA"/>
</dbReference>
<dbReference type="PANTHER" id="PTHR40078">
    <property type="entry name" value="INTEGRAL MEMBRANE PROTEIN-RELATED"/>
    <property type="match status" value="1"/>
</dbReference>
<evidence type="ECO:0000256" key="1">
    <source>
        <dbReference type="SAM" id="Phobius"/>
    </source>
</evidence>
<feature type="transmembrane region" description="Helical" evidence="1">
    <location>
        <begin position="47"/>
        <end position="69"/>
    </location>
</feature>
<evidence type="ECO:0000313" key="2">
    <source>
        <dbReference type="EMBL" id="KRL85826.1"/>
    </source>
</evidence>
<keyword evidence="1" id="KW-1133">Transmembrane helix</keyword>
<dbReference type="PATRIC" id="fig|1423783.4.peg.1259"/>
<feature type="transmembrane region" description="Helical" evidence="1">
    <location>
        <begin position="7"/>
        <end position="27"/>
    </location>
</feature>
<comment type="caution">
    <text evidence="2">The sequence shown here is derived from an EMBL/GenBank/DDBJ whole genome shotgun (WGS) entry which is preliminary data.</text>
</comment>
<evidence type="ECO:0000313" key="3">
    <source>
        <dbReference type="Proteomes" id="UP000051922"/>
    </source>
</evidence>
<dbReference type="RefSeq" id="WP_056956713.1">
    <property type="nucleotide sequence ID" value="NZ_AZFJ01000049.1"/>
</dbReference>
<proteinExistence type="predicted"/>
<feature type="transmembrane region" description="Helical" evidence="1">
    <location>
        <begin position="81"/>
        <end position="102"/>
    </location>
</feature>
<dbReference type="AlphaFoldDB" id="A0A0R1U4E7"/>
<dbReference type="Proteomes" id="UP000051922">
    <property type="component" value="Unassembled WGS sequence"/>
</dbReference>
<keyword evidence="3" id="KW-1185">Reference proteome</keyword>